<evidence type="ECO:0000256" key="7">
    <source>
        <dbReference type="ARBA" id="ARBA00022643"/>
    </source>
</evidence>
<dbReference type="PANTHER" id="PTHR48109">
    <property type="entry name" value="DIHYDROOROTATE DEHYDROGENASE (QUINONE), MITOCHONDRIAL-RELATED"/>
    <property type="match status" value="1"/>
</dbReference>
<evidence type="ECO:0000256" key="1">
    <source>
        <dbReference type="ARBA" id="ARBA00004434"/>
    </source>
</evidence>
<comment type="pathway">
    <text evidence="2 16">Pyrimidine metabolism; UMP biosynthesis via de novo pathway; orotate from (S)-dihydroorotate (quinone route): step 1/1.</text>
</comment>
<evidence type="ECO:0000256" key="15">
    <source>
        <dbReference type="ARBA" id="ARBA00048639"/>
    </source>
</evidence>
<keyword evidence="8" id="KW-0812">Transmembrane</keyword>
<comment type="subcellular location">
    <subcellularLocation>
        <location evidence="1 16">Mitochondrion inner membrane</location>
        <topology evidence="1 16">Single-pass membrane protein</topology>
    </subcellularLocation>
</comment>
<reference evidence="18" key="1">
    <citation type="submission" date="2021-01" db="EMBL/GenBank/DDBJ databases">
        <authorList>
            <person name="Corre E."/>
            <person name="Pelletier E."/>
            <person name="Niang G."/>
            <person name="Scheremetjew M."/>
            <person name="Finn R."/>
            <person name="Kale V."/>
            <person name="Holt S."/>
            <person name="Cochrane G."/>
            <person name="Meng A."/>
            <person name="Brown T."/>
            <person name="Cohen L."/>
        </authorList>
    </citation>
    <scope>NUCLEOTIDE SEQUENCE</scope>
    <source>
        <strain evidence="18">CCMP1897</strain>
    </source>
</reference>
<dbReference type="GO" id="GO:0044205">
    <property type="term" value="P:'de novo' UMP biosynthetic process"/>
    <property type="evidence" value="ECO:0007669"/>
    <property type="project" value="UniProtKB-UniPathway"/>
</dbReference>
<gene>
    <name evidence="18" type="ORF">PSAL00342_LOCUS5466</name>
</gene>
<sequence length="436" mass="47570">MRRKAMANAWTVHATRWPRQCARRFRSTESARQSNSEKTSTSLWRRLARVGVAFGVGTGIGFTVSDQPWVRHVLFEASSATVPLIRLLDGETAHLLAVWAAKHRLLPKEMRPDPECLRTVLWGREFSNPIGLAAGFDKNGEAIDGLLDLGFGHVEVGSVTPKPQPGNPKPRVFRLVDQRAVINRYGFNSEGVEEVHGRLARRLSQRTNELGLVGINLGKNKTSEDAAADYVTGIKRLARFADYLVVNISSPNTPGLRALQGRKQLETLLKQVLHARNAMTWGIRGPPPLLIKIAPDLSEEDLEDVAAVATRLRVDGLIVSNTTVARPPEISSAKHGEETGGLSGKPLMESSTNVLHRMYELTNGRIPLVGCGGVSSGEDAYAKICAGASLVQLYTSFAFDGPALVPRIKRELVECLRRDGWSSVSEAVGSAHRTTA</sequence>
<dbReference type="EMBL" id="HBIS01006058">
    <property type="protein sequence ID" value="CAE0611631.1"/>
    <property type="molecule type" value="Transcribed_RNA"/>
</dbReference>
<dbReference type="EC" id="1.3.5.2" evidence="4 16"/>
<dbReference type="GO" id="GO:0005743">
    <property type="term" value="C:mitochondrial inner membrane"/>
    <property type="evidence" value="ECO:0007669"/>
    <property type="project" value="UniProtKB-SubCell"/>
</dbReference>
<comment type="similarity">
    <text evidence="3 16">Belongs to the dihydroorotate dehydrogenase family. Type 2 subfamily.</text>
</comment>
<dbReference type="PANTHER" id="PTHR48109:SF4">
    <property type="entry name" value="DIHYDROOROTATE DEHYDROGENASE (QUINONE), MITOCHONDRIAL"/>
    <property type="match status" value="1"/>
</dbReference>
<dbReference type="InterPro" id="IPR013785">
    <property type="entry name" value="Aldolase_TIM"/>
</dbReference>
<dbReference type="PROSITE" id="PS00911">
    <property type="entry name" value="DHODEHASE_1"/>
    <property type="match status" value="1"/>
</dbReference>
<comment type="catalytic activity">
    <reaction evidence="15 16">
        <text>(S)-dihydroorotate + a quinone = orotate + a quinol</text>
        <dbReference type="Rhea" id="RHEA:30187"/>
        <dbReference type="ChEBI" id="CHEBI:24646"/>
        <dbReference type="ChEBI" id="CHEBI:30839"/>
        <dbReference type="ChEBI" id="CHEBI:30864"/>
        <dbReference type="ChEBI" id="CHEBI:132124"/>
        <dbReference type="EC" id="1.3.5.2"/>
    </reaction>
</comment>
<comment type="cofactor">
    <cofactor evidence="16">
        <name>FMN</name>
        <dbReference type="ChEBI" id="CHEBI:58210"/>
    </cofactor>
    <text evidence="16">Binds 1 FMN per subunit.</text>
</comment>
<dbReference type="NCBIfam" id="TIGR01036">
    <property type="entry name" value="pyrD_sub2"/>
    <property type="match status" value="1"/>
</dbReference>
<dbReference type="NCBIfam" id="NF003652">
    <property type="entry name" value="PRK05286.2-5"/>
    <property type="match status" value="1"/>
</dbReference>
<dbReference type="PROSITE" id="PS00912">
    <property type="entry name" value="DHODEHASE_2"/>
    <property type="match status" value="1"/>
</dbReference>
<keyword evidence="7 16" id="KW-0288">FMN</keyword>
<dbReference type="FunFam" id="3.20.20.70:FF:000066">
    <property type="entry name" value="Dihydroorotate dehydrogenase (quinone), mitochondrial"/>
    <property type="match status" value="1"/>
</dbReference>
<dbReference type="Pfam" id="PF01180">
    <property type="entry name" value="DHO_dh"/>
    <property type="match status" value="1"/>
</dbReference>
<dbReference type="InterPro" id="IPR001295">
    <property type="entry name" value="Dihydroorotate_DH_CS"/>
</dbReference>
<evidence type="ECO:0000256" key="8">
    <source>
        <dbReference type="ARBA" id="ARBA00022692"/>
    </source>
</evidence>
<evidence type="ECO:0000256" key="5">
    <source>
        <dbReference type="ARBA" id="ARBA00017599"/>
    </source>
</evidence>
<dbReference type="UniPathway" id="UPA00070">
    <property type="reaction ID" value="UER00946"/>
</dbReference>
<keyword evidence="11" id="KW-1133">Transmembrane helix</keyword>
<dbReference type="GO" id="GO:0106430">
    <property type="term" value="F:dihydroorotate dehydrogenase (quinone) activity"/>
    <property type="evidence" value="ECO:0007669"/>
    <property type="project" value="UniProtKB-EC"/>
</dbReference>
<keyword evidence="9 16" id="KW-0999">Mitochondrion inner membrane</keyword>
<evidence type="ECO:0000256" key="4">
    <source>
        <dbReference type="ARBA" id="ARBA00012791"/>
    </source>
</evidence>
<evidence type="ECO:0000256" key="11">
    <source>
        <dbReference type="ARBA" id="ARBA00022989"/>
    </source>
</evidence>
<dbReference type="NCBIfam" id="NF003645">
    <property type="entry name" value="PRK05286.1-2"/>
    <property type="match status" value="1"/>
</dbReference>
<organism evidence="18">
    <name type="scientific">Picocystis salinarum</name>
    <dbReference type="NCBI Taxonomy" id="88271"/>
    <lineage>
        <taxon>Eukaryota</taxon>
        <taxon>Viridiplantae</taxon>
        <taxon>Chlorophyta</taxon>
        <taxon>Picocystophyceae</taxon>
        <taxon>Picocystales</taxon>
        <taxon>Picocystaceae</taxon>
        <taxon>Picocystis</taxon>
    </lineage>
</organism>
<evidence type="ECO:0000313" key="18">
    <source>
        <dbReference type="EMBL" id="CAE0611631.1"/>
    </source>
</evidence>
<dbReference type="InterPro" id="IPR005719">
    <property type="entry name" value="Dihydroorotate_DH_2"/>
</dbReference>
<evidence type="ECO:0000256" key="10">
    <source>
        <dbReference type="ARBA" id="ARBA00022946"/>
    </source>
</evidence>
<proteinExistence type="inferred from homology"/>
<accession>A0A7S3UDY9</accession>
<evidence type="ECO:0000256" key="13">
    <source>
        <dbReference type="ARBA" id="ARBA00023128"/>
    </source>
</evidence>
<dbReference type="InterPro" id="IPR005720">
    <property type="entry name" value="Dihydroorotate_DH_cat"/>
</dbReference>
<evidence type="ECO:0000256" key="6">
    <source>
        <dbReference type="ARBA" id="ARBA00022630"/>
    </source>
</evidence>
<dbReference type="CDD" id="cd04738">
    <property type="entry name" value="DHOD_2_like"/>
    <property type="match status" value="1"/>
</dbReference>
<feature type="domain" description="Dihydroorotate dehydrogenase catalytic" evidence="17">
    <location>
        <begin position="117"/>
        <end position="416"/>
    </location>
</feature>
<dbReference type="GO" id="GO:0006207">
    <property type="term" value="P:'de novo' pyrimidine nucleobase biosynthetic process"/>
    <property type="evidence" value="ECO:0007669"/>
    <property type="project" value="InterPro"/>
</dbReference>
<name>A0A7S3UDY9_9CHLO</name>
<keyword evidence="6 16" id="KW-0285">Flavoprotein</keyword>
<evidence type="ECO:0000256" key="2">
    <source>
        <dbReference type="ARBA" id="ARBA00005161"/>
    </source>
</evidence>
<evidence type="ECO:0000256" key="16">
    <source>
        <dbReference type="RuleBase" id="RU361255"/>
    </source>
</evidence>
<keyword evidence="10" id="KW-0809">Transit peptide</keyword>
<keyword evidence="14" id="KW-0472">Membrane</keyword>
<keyword evidence="13 16" id="KW-0496">Mitochondrion</keyword>
<evidence type="ECO:0000256" key="9">
    <source>
        <dbReference type="ARBA" id="ARBA00022792"/>
    </source>
</evidence>
<keyword evidence="12 16" id="KW-0560">Oxidoreductase</keyword>
<dbReference type="AlphaFoldDB" id="A0A7S3UDY9"/>
<dbReference type="SUPFAM" id="SSF51395">
    <property type="entry name" value="FMN-linked oxidoreductases"/>
    <property type="match status" value="1"/>
</dbReference>
<evidence type="ECO:0000259" key="17">
    <source>
        <dbReference type="Pfam" id="PF01180"/>
    </source>
</evidence>
<dbReference type="InterPro" id="IPR050074">
    <property type="entry name" value="DHO_dehydrogenase"/>
</dbReference>
<dbReference type="Gene3D" id="3.20.20.70">
    <property type="entry name" value="Aldolase class I"/>
    <property type="match status" value="1"/>
</dbReference>
<evidence type="ECO:0000256" key="14">
    <source>
        <dbReference type="ARBA" id="ARBA00023136"/>
    </source>
</evidence>
<evidence type="ECO:0000256" key="12">
    <source>
        <dbReference type="ARBA" id="ARBA00023002"/>
    </source>
</evidence>
<protein>
    <recommendedName>
        <fullName evidence="5 16">Dihydroorotate dehydrogenase (quinone), mitochondrial</fullName>
        <shortName evidence="16">DHOdehase</shortName>
        <ecNumber evidence="4 16">1.3.5.2</ecNumber>
    </recommendedName>
</protein>
<evidence type="ECO:0000256" key="3">
    <source>
        <dbReference type="ARBA" id="ARBA00005359"/>
    </source>
</evidence>